<keyword evidence="1" id="KW-0812">Transmembrane</keyword>
<proteinExistence type="predicted"/>
<dbReference type="Proteomes" id="UP001328107">
    <property type="component" value="Unassembled WGS sequence"/>
</dbReference>
<evidence type="ECO:0000313" key="3">
    <source>
        <dbReference type="Proteomes" id="UP001328107"/>
    </source>
</evidence>
<dbReference type="PANTHER" id="PTHR31627">
    <property type="entry name" value="SERPENTINE RECEPTOR CLASS GAMMA-RELATED"/>
    <property type="match status" value="1"/>
</dbReference>
<evidence type="ECO:0000256" key="1">
    <source>
        <dbReference type="SAM" id="Phobius"/>
    </source>
</evidence>
<reference evidence="3" key="1">
    <citation type="submission" date="2022-10" db="EMBL/GenBank/DDBJ databases">
        <title>Genome assembly of Pristionchus species.</title>
        <authorList>
            <person name="Yoshida K."/>
            <person name="Sommer R.J."/>
        </authorList>
    </citation>
    <scope>NUCLEOTIDE SEQUENCE [LARGE SCALE GENOMIC DNA]</scope>
    <source>
        <strain evidence="3">RS5460</strain>
    </source>
</reference>
<feature type="non-terminal residue" evidence="2">
    <location>
        <position position="94"/>
    </location>
</feature>
<keyword evidence="1" id="KW-1133">Transmembrane helix</keyword>
<evidence type="ECO:0000313" key="2">
    <source>
        <dbReference type="EMBL" id="GMR56086.1"/>
    </source>
</evidence>
<protein>
    <recommendedName>
        <fullName evidence="4">G protein-coupled receptor</fullName>
    </recommendedName>
</protein>
<accession>A0AAN5IAN8</accession>
<keyword evidence="3" id="KW-1185">Reference proteome</keyword>
<dbReference type="InterPro" id="IPR051119">
    <property type="entry name" value="Nematode_SR-like"/>
</dbReference>
<organism evidence="2 3">
    <name type="scientific">Pristionchus mayeri</name>
    <dbReference type="NCBI Taxonomy" id="1317129"/>
    <lineage>
        <taxon>Eukaryota</taxon>
        <taxon>Metazoa</taxon>
        <taxon>Ecdysozoa</taxon>
        <taxon>Nematoda</taxon>
        <taxon>Chromadorea</taxon>
        <taxon>Rhabditida</taxon>
        <taxon>Rhabditina</taxon>
        <taxon>Diplogasteromorpha</taxon>
        <taxon>Diplogasteroidea</taxon>
        <taxon>Neodiplogasteridae</taxon>
        <taxon>Pristionchus</taxon>
    </lineage>
</organism>
<feature type="transmembrane region" description="Helical" evidence="1">
    <location>
        <begin position="24"/>
        <end position="51"/>
    </location>
</feature>
<keyword evidence="1" id="KW-0472">Membrane</keyword>
<name>A0AAN5IAN8_9BILA</name>
<dbReference type="InterPro" id="IPR019426">
    <property type="entry name" value="7TM_GPCR_serpentine_rcpt_Srv"/>
</dbReference>
<sequence>MIVRKLASSRNDRKSTTKGYRREVALTMVGFALFISFCVSTIFHVLLAVYASTANRSAILTVRMYYIYALLALTSVNPWMLMITNRNTKKRCVF</sequence>
<dbReference type="PANTHER" id="PTHR31627:SF42">
    <property type="entry name" value="G_PROTEIN_RECEP_F1_2 DOMAIN-CONTAINING PROTEIN-RELATED"/>
    <property type="match status" value="1"/>
</dbReference>
<evidence type="ECO:0008006" key="4">
    <source>
        <dbReference type="Google" id="ProtNLM"/>
    </source>
</evidence>
<comment type="caution">
    <text evidence="2">The sequence shown here is derived from an EMBL/GenBank/DDBJ whole genome shotgun (WGS) entry which is preliminary data.</text>
</comment>
<feature type="transmembrane region" description="Helical" evidence="1">
    <location>
        <begin position="63"/>
        <end position="81"/>
    </location>
</feature>
<gene>
    <name evidence="2" type="ORF">PMAYCL1PPCAC_26281</name>
</gene>
<dbReference type="EMBL" id="BTRK01000005">
    <property type="protein sequence ID" value="GMR56086.1"/>
    <property type="molecule type" value="Genomic_DNA"/>
</dbReference>
<dbReference type="Pfam" id="PF10323">
    <property type="entry name" value="7TM_GPCR_Srv"/>
    <property type="match status" value="1"/>
</dbReference>
<dbReference type="AlphaFoldDB" id="A0AAN5IAN8"/>